<dbReference type="Proteomes" id="UP000261520">
    <property type="component" value="Unplaced"/>
</dbReference>
<sequence length="342" mass="37778">MLRVLIVGAGLTGSLCACLLKRALQNRVHIQVWDKARGTGGRMSTSRFSECVAADIGAQYVTATEFYKKKHHSLYEELISAGVLVPMSCSVEGLQQKDQSENFISPKGISHIVKHFLQQSEAEVQLQRHVTSVSRRGALWEVEFSEGQSESFDAVVLTMPVPQILQLRGDVILSEQQVALLSQVQYSSRFALVLFFSKNPGLGLDYGLKYVSDNHCIRYISVEHQKRGTDLSDLGPSLVVHTSVSFGSKYVDSDPAHVQTLILDELQRLLPQLPQPISIKTHKWRFSQVLTSVPDCPGHMTVLDQPLLLLGGDAFTHSNFDGCAESALSLLSSLTQRLPPSH</sequence>
<dbReference type="InterPro" id="IPR036188">
    <property type="entry name" value="FAD/NAD-bd_sf"/>
</dbReference>
<protein>
    <recommendedName>
        <fullName evidence="4">Amine oxidase domain-containing protein</fullName>
    </recommendedName>
</protein>
<dbReference type="GO" id="GO:0005576">
    <property type="term" value="C:extracellular region"/>
    <property type="evidence" value="ECO:0007669"/>
    <property type="project" value="TreeGrafter"/>
</dbReference>
<organism evidence="5 6">
    <name type="scientific">Periophthalmus magnuspinnatus</name>
    <dbReference type="NCBI Taxonomy" id="409849"/>
    <lineage>
        <taxon>Eukaryota</taxon>
        <taxon>Metazoa</taxon>
        <taxon>Chordata</taxon>
        <taxon>Craniata</taxon>
        <taxon>Vertebrata</taxon>
        <taxon>Euteleostomi</taxon>
        <taxon>Actinopterygii</taxon>
        <taxon>Neopterygii</taxon>
        <taxon>Teleostei</taxon>
        <taxon>Neoteleostei</taxon>
        <taxon>Acanthomorphata</taxon>
        <taxon>Gobiaria</taxon>
        <taxon>Gobiiformes</taxon>
        <taxon>Gobioidei</taxon>
        <taxon>Gobiidae</taxon>
        <taxon>Oxudercinae</taxon>
        <taxon>Periophthalmus</taxon>
    </lineage>
</organism>
<accession>A0A3B4BB84</accession>
<dbReference type="PANTHER" id="PTHR23357:SF1">
    <property type="entry name" value="RENALASE"/>
    <property type="match status" value="1"/>
</dbReference>
<keyword evidence="1" id="KW-0285">Flavoprotein</keyword>
<reference evidence="5" key="2">
    <citation type="submission" date="2025-09" db="UniProtKB">
        <authorList>
            <consortium name="Ensembl"/>
        </authorList>
    </citation>
    <scope>IDENTIFICATION</scope>
</reference>
<dbReference type="Gene3D" id="3.90.660.10">
    <property type="match status" value="1"/>
</dbReference>
<dbReference type="AlphaFoldDB" id="A0A3B4BB84"/>
<dbReference type="InterPro" id="IPR040174">
    <property type="entry name" value="RNLS"/>
</dbReference>
<evidence type="ECO:0000256" key="2">
    <source>
        <dbReference type="ARBA" id="ARBA00022827"/>
    </source>
</evidence>
<evidence type="ECO:0000256" key="3">
    <source>
        <dbReference type="SAM" id="SignalP"/>
    </source>
</evidence>
<feature type="signal peptide" evidence="3">
    <location>
        <begin position="1"/>
        <end position="16"/>
    </location>
</feature>
<dbReference type="STRING" id="409849.ENSPMGP00000025796"/>
<name>A0A3B4BB84_9GOBI</name>
<reference evidence="5" key="1">
    <citation type="submission" date="2025-08" db="UniProtKB">
        <authorList>
            <consortium name="Ensembl"/>
        </authorList>
    </citation>
    <scope>IDENTIFICATION</scope>
</reference>
<proteinExistence type="predicted"/>
<dbReference type="InterPro" id="IPR002937">
    <property type="entry name" value="Amino_oxidase"/>
</dbReference>
<feature type="domain" description="Amine oxidase" evidence="4">
    <location>
        <begin position="100"/>
        <end position="328"/>
    </location>
</feature>
<dbReference type="GO" id="GO:0016651">
    <property type="term" value="F:oxidoreductase activity, acting on NAD(P)H"/>
    <property type="evidence" value="ECO:0007669"/>
    <property type="project" value="InterPro"/>
</dbReference>
<keyword evidence="6" id="KW-1185">Reference proteome</keyword>
<evidence type="ECO:0000313" key="5">
    <source>
        <dbReference type="Ensembl" id="ENSPMGP00000025796.1"/>
    </source>
</evidence>
<dbReference type="Pfam" id="PF13450">
    <property type="entry name" value="NAD_binding_8"/>
    <property type="match status" value="1"/>
</dbReference>
<dbReference type="SUPFAM" id="SSF51905">
    <property type="entry name" value="FAD/NAD(P)-binding domain"/>
    <property type="match status" value="1"/>
</dbReference>
<feature type="chain" id="PRO_5017410390" description="Amine oxidase domain-containing protein" evidence="3">
    <location>
        <begin position="17"/>
        <end position="342"/>
    </location>
</feature>
<dbReference type="PANTHER" id="PTHR23357">
    <property type="entry name" value="RENALASE"/>
    <property type="match status" value="1"/>
</dbReference>
<dbReference type="Ensembl" id="ENSPMGT00000027475.1">
    <property type="protein sequence ID" value="ENSPMGP00000025796.1"/>
    <property type="gene ID" value="ENSPMGG00000020804.1"/>
</dbReference>
<dbReference type="PROSITE" id="PS51257">
    <property type="entry name" value="PROKAR_LIPOPROTEIN"/>
    <property type="match status" value="1"/>
</dbReference>
<evidence type="ECO:0000256" key="1">
    <source>
        <dbReference type="ARBA" id="ARBA00022630"/>
    </source>
</evidence>
<dbReference type="Gene3D" id="3.50.50.60">
    <property type="entry name" value="FAD/NAD(P)-binding domain"/>
    <property type="match status" value="1"/>
</dbReference>
<keyword evidence="2" id="KW-0274">FAD</keyword>
<evidence type="ECO:0000259" key="4">
    <source>
        <dbReference type="Pfam" id="PF01593"/>
    </source>
</evidence>
<evidence type="ECO:0000313" key="6">
    <source>
        <dbReference type="Proteomes" id="UP000261520"/>
    </source>
</evidence>
<dbReference type="Pfam" id="PF01593">
    <property type="entry name" value="Amino_oxidase"/>
    <property type="match status" value="1"/>
</dbReference>
<keyword evidence="3" id="KW-0732">Signal</keyword>